<evidence type="ECO:0000256" key="1">
    <source>
        <dbReference type="SAM" id="MobiDB-lite"/>
    </source>
</evidence>
<dbReference type="GO" id="GO:0003964">
    <property type="term" value="F:RNA-directed DNA polymerase activity"/>
    <property type="evidence" value="ECO:0007669"/>
    <property type="project" value="UniProtKB-KW"/>
</dbReference>
<feature type="compositionally biased region" description="Low complexity" evidence="1">
    <location>
        <begin position="416"/>
        <end position="439"/>
    </location>
</feature>
<dbReference type="PANTHER" id="PTHR33067:SF9">
    <property type="entry name" value="RNA-DIRECTED DNA POLYMERASE"/>
    <property type="match status" value="1"/>
</dbReference>
<reference evidence="2" key="1">
    <citation type="journal article" date="2022" name="Int. J. Mol. Sci.">
        <title>Draft Genome of Tanacetum Coccineum: Genomic Comparison of Closely Related Tanacetum-Family Plants.</title>
        <authorList>
            <person name="Yamashiro T."/>
            <person name="Shiraishi A."/>
            <person name="Nakayama K."/>
            <person name="Satake H."/>
        </authorList>
    </citation>
    <scope>NUCLEOTIDE SEQUENCE</scope>
</reference>
<comment type="caution">
    <text evidence="2">The sequence shown here is derived from an EMBL/GenBank/DDBJ whole genome shotgun (WGS) entry which is preliminary data.</text>
</comment>
<dbReference type="Proteomes" id="UP001151760">
    <property type="component" value="Unassembled WGS sequence"/>
</dbReference>
<keyword evidence="3" id="KW-1185">Reference proteome</keyword>
<feature type="region of interest" description="Disordered" evidence="1">
    <location>
        <begin position="195"/>
        <end position="235"/>
    </location>
</feature>
<dbReference type="PROSITE" id="PS00141">
    <property type="entry name" value="ASP_PROTEASE"/>
    <property type="match status" value="1"/>
</dbReference>
<proteinExistence type="predicted"/>
<dbReference type="CDD" id="cd00303">
    <property type="entry name" value="retropepsin_like"/>
    <property type="match status" value="1"/>
</dbReference>
<feature type="compositionally biased region" description="Polar residues" evidence="1">
    <location>
        <begin position="219"/>
        <end position="235"/>
    </location>
</feature>
<dbReference type="PANTHER" id="PTHR33067">
    <property type="entry name" value="RNA-DIRECTED DNA POLYMERASE-RELATED"/>
    <property type="match status" value="1"/>
</dbReference>
<evidence type="ECO:0000313" key="2">
    <source>
        <dbReference type="EMBL" id="GJS97019.1"/>
    </source>
</evidence>
<feature type="region of interest" description="Disordered" evidence="1">
    <location>
        <begin position="458"/>
        <end position="485"/>
    </location>
</feature>
<feature type="region of interest" description="Disordered" evidence="1">
    <location>
        <begin position="414"/>
        <end position="441"/>
    </location>
</feature>
<dbReference type="InterPro" id="IPR021109">
    <property type="entry name" value="Peptidase_aspartic_dom_sf"/>
</dbReference>
<evidence type="ECO:0000313" key="3">
    <source>
        <dbReference type="Proteomes" id="UP001151760"/>
    </source>
</evidence>
<name>A0ABQ5A343_9ASTR</name>
<dbReference type="Gene3D" id="2.40.70.10">
    <property type="entry name" value="Acid Proteases"/>
    <property type="match status" value="1"/>
</dbReference>
<accession>A0ABQ5A343</accession>
<dbReference type="InterPro" id="IPR001969">
    <property type="entry name" value="Aspartic_peptidase_AS"/>
</dbReference>
<reference evidence="2" key="2">
    <citation type="submission" date="2022-01" db="EMBL/GenBank/DDBJ databases">
        <authorList>
            <person name="Yamashiro T."/>
            <person name="Shiraishi A."/>
            <person name="Satake H."/>
            <person name="Nakayama K."/>
        </authorList>
    </citation>
    <scope>NUCLEOTIDE SEQUENCE</scope>
</reference>
<dbReference type="EMBL" id="BQNB010011929">
    <property type="protein sequence ID" value="GJS97019.1"/>
    <property type="molecule type" value="Genomic_DNA"/>
</dbReference>
<organism evidence="2 3">
    <name type="scientific">Tanacetum coccineum</name>
    <dbReference type="NCBI Taxonomy" id="301880"/>
    <lineage>
        <taxon>Eukaryota</taxon>
        <taxon>Viridiplantae</taxon>
        <taxon>Streptophyta</taxon>
        <taxon>Embryophyta</taxon>
        <taxon>Tracheophyta</taxon>
        <taxon>Spermatophyta</taxon>
        <taxon>Magnoliopsida</taxon>
        <taxon>eudicotyledons</taxon>
        <taxon>Gunneridae</taxon>
        <taxon>Pentapetalae</taxon>
        <taxon>asterids</taxon>
        <taxon>campanulids</taxon>
        <taxon>Asterales</taxon>
        <taxon>Asteraceae</taxon>
        <taxon>Asteroideae</taxon>
        <taxon>Anthemideae</taxon>
        <taxon>Anthemidinae</taxon>
        <taxon>Tanacetum</taxon>
    </lineage>
</organism>
<protein>
    <submittedName>
        <fullName evidence="2">Reverse transcriptase domain-containing protein</fullName>
    </submittedName>
</protein>
<keyword evidence="2" id="KW-0548">Nucleotidyltransferase</keyword>
<keyword evidence="2" id="KW-0695">RNA-directed DNA polymerase</keyword>
<gene>
    <name evidence="2" type="ORF">Tco_0803987</name>
</gene>
<keyword evidence="2" id="KW-0808">Transferase</keyword>
<sequence>MADNRTMAQMLQAPIEGYEDAIVVPPINANNFELKQPLINLVQSCKWPIIETLPNVQAHRGNEDAIVHNNQQFQQTAAIGNFSKETAIELASTNEPPGFTQLNVQNHKETKIDIQIKTVEAISIKTIKDKFFNHQPINHRFTQIHHIPAPTPQIQGVSKTDFENYVNGANDALLLQISGTLPSQTVTNPRQQINDITTRSGKTLEKPSTPLVPTPVISIPQNEPKQNPETSTEKVQNLNSENIAHVPPPEEEESIFIEILKPKVKKTINVEIQDLNSPRPNSYPSKLPYPERMKVRENDKPIPEKLEDLGKFLILCALQELNRTSALADSGASINLLPHSIYKKLGLEALTPTRMTLELANRSITHPMGIAKDVVVRVDGKEEQVYYVPIKSEKNKNKHCVHAISVIDFSKDDPFSGSTTTHSDDPSPSSSPVKTSDNSRSSPMNLLFLIRYHRNDDSEDEVNESPNLDHQDDPSIPRPPPEPPDVEKCFEPEAGILITKEFKGVSKSHDFMTGILPTLVSDLTFIFSFLSFGSEDTVFDPGIITFHKPVAVSMKVSCSMYCSP</sequence>